<dbReference type="GeneID" id="24796027"/>
<evidence type="ECO:0000313" key="2">
    <source>
        <dbReference type="EMBL" id="AIG99270.1"/>
    </source>
</evidence>
<organism evidence="2 3">
    <name type="scientific">Archaeoglobus fulgidus DSM 8774</name>
    <dbReference type="NCBI Taxonomy" id="1344584"/>
    <lineage>
        <taxon>Archaea</taxon>
        <taxon>Methanobacteriati</taxon>
        <taxon>Methanobacteriota</taxon>
        <taxon>Archaeoglobi</taxon>
        <taxon>Archaeoglobales</taxon>
        <taxon>Archaeoglobaceae</taxon>
        <taxon>Archaeoglobus</taxon>
    </lineage>
</organism>
<dbReference type="SMR" id="A0A075WFW9"/>
<evidence type="ECO:0000256" key="1">
    <source>
        <dbReference type="SAM" id="Coils"/>
    </source>
</evidence>
<protein>
    <submittedName>
        <fullName evidence="2">Uncharacterized protein</fullName>
    </submittedName>
</protein>
<gene>
    <name evidence="2" type="ORF">AFULGI_00025580</name>
</gene>
<accession>A0A075WFW9</accession>
<reference evidence="2 3" key="1">
    <citation type="submission" date="2013-07" db="EMBL/GenBank/DDBJ databases">
        <title>Genome of Archaeoglobus fulgidus.</title>
        <authorList>
            <person name="Fiebig A."/>
            <person name="Birkeland N.-K."/>
        </authorList>
    </citation>
    <scope>NUCLEOTIDE SEQUENCE [LARGE SCALE GENOMIC DNA]</scope>
    <source>
        <strain evidence="2 3">DSM 8774</strain>
    </source>
</reference>
<proteinExistence type="predicted"/>
<sequence>MFSLKVESEEGFCKIRLFPEHPEFSVGGYGRDDILVFKGAPVSLSAIQKMLEREFGDVIVNFRENSIEIEMQRMDCSLVIEDVASAIKEMMESAAKDLDKIEEVIKESLEKYLRRVGGDNGN</sequence>
<dbReference type="KEGG" id="afg:AFULGI_00025580"/>
<dbReference type="AlphaFoldDB" id="A0A075WFW9"/>
<dbReference type="HOGENOM" id="CLU_2021376_0_0_2"/>
<dbReference type="Proteomes" id="UP000028501">
    <property type="component" value="Chromosome"/>
</dbReference>
<dbReference type="RefSeq" id="WP_010879752.1">
    <property type="nucleotide sequence ID" value="NZ_CP006577.1"/>
</dbReference>
<keyword evidence="1" id="KW-0175">Coiled coil</keyword>
<name>A0A075WFW9_ARCFL</name>
<feature type="coiled-coil region" evidence="1">
    <location>
        <begin position="84"/>
        <end position="111"/>
    </location>
</feature>
<evidence type="ECO:0000313" key="3">
    <source>
        <dbReference type="Proteomes" id="UP000028501"/>
    </source>
</evidence>
<dbReference type="EMBL" id="CP006577">
    <property type="protein sequence ID" value="AIG99270.1"/>
    <property type="molecule type" value="Genomic_DNA"/>
</dbReference>